<dbReference type="OrthoDB" id="345631at2759"/>
<gene>
    <name evidence="2" type="ORF">ETH_00023255</name>
</gene>
<dbReference type="EMBL" id="HG678089">
    <property type="protein sequence ID" value="CDJ45199.1"/>
    <property type="molecule type" value="Genomic_DNA"/>
</dbReference>
<dbReference type="OMA" id="LLPMDWP"/>
<keyword evidence="1" id="KW-0812">Transmembrane</keyword>
<feature type="transmembrane region" description="Helical" evidence="1">
    <location>
        <begin position="346"/>
        <end position="372"/>
    </location>
</feature>
<reference evidence="2" key="1">
    <citation type="submission" date="2013-10" db="EMBL/GenBank/DDBJ databases">
        <title>Genomic analysis of the causative agents of coccidiosis in chickens.</title>
        <authorList>
            <person name="Reid A.J."/>
            <person name="Blake D."/>
            <person name="Billington K."/>
            <person name="Browne H."/>
            <person name="Dunn M."/>
            <person name="Hung S."/>
            <person name="Kawahara F."/>
            <person name="Miranda-Saavedra D."/>
            <person name="Mourier T."/>
            <person name="Nagra H."/>
            <person name="Otto T.D."/>
            <person name="Rawlings N."/>
            <person name="Sanchez A."/>
            <person name="Sanders M."/>
            <person name="Subramaniam C."/>
            <person name="Tay Y."/>
            <person name="Dear P."/>
            <person name="Doerig C."/>
            <person name="Gruber A."/>
            <person name="Parkinson J."/>
            <person name="Shirley M."/>
            <person name="Wan K.L."/>
            <person name="Berriman M."/>
            <person name="Tomley F."/>
            <person name="Pain A."/>
        </authorList>
    </citation>
    <scope>NUCLEOTIDE SEQUENCE [LARGE SCALE GENOMIC DNA]</scope>
    <source>
        <strain evidence="2">Houghton</strain>
    </source>
</reference>
<keyword evidence="1" id="KW-1133">Transmembrane helix</keyword>
<feature type="transmembrane region" description="Helical" evidence="1">
    <location>
        <begin position="159"/>
        <end position="182"/>
    </location>
</feature>
<sequence length="431" mass="46772">MELDRPGLGSSRRPVDAECGGRAYTRSRVQRNWLGLDGQEWSCCRCVTASPLVEHLALAATDVLLACCNLALLAHVRPPWYQEASDDVRSDDVDLPRPSMLYVTVLASVCGLGAILSKAVVLLWCMSKAPIRASAHVARLSAAACALVVPSEFPGSYYVCLRVVLTLFSLWVLVTGSIFQLLGAPLEAFPSSLLLGVFFATVGFFRPYASAVAEACRSTRWNADDDNKEFTKEAEKGTATQTPTLLPRSGGACPPFLRMTNKLVAGFLRTLDFLCFPVVYLCETLLTKTRGADSGAGSTLNPHKLANLLIYLSVFPLIICCTMCLAGSILLPMDWPTVYVVYPSPLIIFISLGFPLACIFCFIVLLLVPVYCSFPSRYARAMPILQEMMLKQHVSPSNLDLAQRQRKCADGVPPLTVVDAASSAPTATESN</sequence>
<reference evidence="2" key="2">
    <citation type="submission" date="2013-10" db="EMBL/GenBank/DDBJ databases">
        <authorList>
            <person name="Aslett M."/>
        </authorList>
    </citation>
    <scope>NUCLEOTIDE SEQUENCE [LARGE SCALE GENOMIC DNA]</scope>
    <source>
        <strain evidence="2">Houghton</strain>
    </source>
</reference>
<feature type="transmembrane region" description="Helical" evidence="1">
    <location>
        <begin position="188"/>
        <end position="209"/>
    </location>
</feature>
<accession>U6L9G1</accession>
<dbReference type="GeneID" id="25253763"/>
<organism evidence="2 3">
    <name type="scientific">Eimeria tenella</name>
    <name type="common">Coccidian parasite</name>
    <dbReference type="NCBI Taxonomy" id="5802"/>
    <lineage>
        <taxon>Eukaryota</taxon>
        <taxon>Sar</taxon>
        <taxon>Alveolata</taxon>
        <taxon>Apicomplexa</taxon>
        <taxon>Conoidasida</taxon>
        <taxon>Coccidia</taxon>
        <taxon>Eucoccidiorida</taxon>
        <taxon>Eimeriorina</taxon>
        <taxon>Eimeriidae</taxon>
        <taxon>Eimeria</taxon>
    </lineage>
</organism>
<dbReference type="Proteomes" id="UP000030747">
    <property type="component" value="Unassembled WGS sequence"/>
</dbReference>
<dbReference type="VEuPathDB" id="ToxoDB:ETH2_1045900"/>
<feature type="transmembrane region" description="Helical" evidence="1">
    <location>
        <begin position="308"/>
        <end position="331"/>
    </location>
</feature>
<dbReference type="AlphaFoldDB" id="U6L9G1"/>
<evidence type="ECO:0000313" key="2">
    <source>
        <dbReference type="EMBL" id="CDJ45199.1"/>
    </source>
</evidence>
<dbReference type="VEuPathDB" id="ToxoDB:ETH_00023255"/>
<evidence type="ECO:0000256" key="1">
    <source>
        <dbReference type="SAM" id="Phobius"/>
    </source>
</evidence>
<name>U6L9G1_EIMTE</name>
<feature type="transmembrane region" description="Helical" evidence="1">
    <location>
        <begin position="100"/>
        <end position="124"/>
    </location>
</feature>
<protein>
    <submittedName>
        <fullName evidence="2">Uncharacterized protein</fullName>
    </submittedName>
</protein>
<evidence type="ECO:0000313" key="3">
    <source>
        <dbReference type="Proteomes" id="UP000030747"/>
    </source>
</evidence>
<dbReference type="RefSeq" id="XP_013235946.1">
    <property type="nucleotide sequence ID" value="XM_013380492.1"/>
</dbReference>
<keyword evidence="1" id="KW-0472">Membrane</keyword>
<proteinExistence type="predicted"/>
<keyword evidence="3" id="KW-1185">Reference proteome</keyword>